<evidence type="ECO:0000256" key="2">
    <source>
        <dbReference type="ARBA" id="ARBA00011881"/>
    </source>
</evidence>
<name>A0AA96ZYS1_9EURY</name>
<dbReference type="Gene3D" id="3.40.605.10">
    <property type="entry name" value="Aldehyde Dehydrogenase, Chain A, domain 1"/>
    <property type="match status" value="1"/>
</dbReference>
<sequence length="482" mass="51731">MFIGGEKYTSSHPERIDVINPATGALIESVSSAVPDDVEKAIESCAFAFESWSQKSYAERGAVLSQISAALKEKKCLEKLAATLTKEQGKPLTEARREIQGVIGVIDYFTGLSSSFHTDFFENKSNQSYSFTTKAPFGVCAAVLPWNMPALILSWQMIPALLTGNTCLVKPSSICPLTVLELAAVFHEAGLPAGVFNVVTGSGDKIGKQLAASPKIQKISFTGSVSAGRNLHAEAAKFNKRVTLELGGSDAMIVCDDADVGSCAAKAVSARFFNAGQACISPKRIFVFESIFDDFIQSVSEEVSKIKIGDGFFENGAGGFAMGPLSSAEGQKQMIEFVESAKSEGSKILIGGKVPDFNKTPLENGFFFEPTVITNVPPSSRLLKEEVFGPIMVINPVKNLDEAIAAANNSDFGLGASIWTNNLNRAKRGAEELKAGIVWVNQHAKVLPELPFGGVKESGFGRENGYETLNDYLETKTVIFKF</sequence>
<accession>A0AA96ZYS1</accession>
<dbReference type="Gene3D" id="3.40.309.10">
    <property type="entry name" value="Aldehyde Dehydrogenase, Chain A, domain 2"/>
    <property type="match status" value="1"/>
</dbReference>
<reference evidence="5 6" key="1">
    <citation type="submission" date="2023-07" db="EMBL/GenBank/DDBJ databases">
        <title>Closed genome sequence of Methanimicrococcus sp. Es2.</title>
        <authorList>
            <person name="Protasov E."/>
            <person name="Platt K."/>
            <person name="Reeh H."/>
            <person name="Poehlein A."/>
            <person name="Daniel R."/>
            <person name="Brune A."/>
        </authorList>
    </citation>
    <scope>NUCLEOTIDE SEQUENCE [LARGE SCALE GENOMIC DNA]</scope>
    <source>
        <strain evidence="5 6">Es2</strain>
    </source>
</reference>
<dbReference type="InterPro" id="IPR016163">
    <property type="entry name" value="Ald_DH_C"/>
</dbReference>
<dbReference type="FunFam" id="3.40.605.10:FF:000026">
    <property type="entry name" value="Aldehyde dehydrogenase, putative"/>
    <property type="match status" value="1"/>
</dbReference>
<dbReference type="Proteomes" id="UP001302662">
    <property type="component" value="Chromosome"/>
</dbReference>
<evidence type="ECO:0000313" key="6">
    <source>
        <dbReference type="Proteomes" id="UP001302662"/>
    </source>
</evidence>
<dbReference type="PANTHER" id="PTHR11699">
    <property type="entry name" value="ALDEHYDE DEHYDROGENASE-RELATED"/>
    <property type="match status" value="1"/>
</dbReference>
<evidence type="ECO:0000256" key="1">
    <source>
        <dbReference type="ARBA" id="ARBA00009986"/>
    </source>
</evidence>
<comment type="subunit">
    <text evidence="2">Homotetramer.</text>
</comment>
<keyword evidence="6" id="KW-1185">Reference proteome</keyword>
<dbReference type="InterPro" id="IPR015590">
    <property type="entry name" value="Aldehyde_DH_dom"/>
</dbReference>
<evidence type="ECO:0000313" key="5">
    <source>
        <dbReference type="EMBL" id="WNY28432.1"/>
    </source>
</evidence>
<keyword evidence="3 5" id="KW-0560">Oxidoreductase</keyword>
<dbReference type="AlphaFoldDB" id="A0AA96ZYS1"/>
<dbReference type="InterPro" id="IPR016161">
    <property type="entry name" value="Ald_DH/histidinol_DH"/>
</dbReference>
<dbReference type="FunFam" id="3.40.605.10:FF:000007">
    <property type="entry name" value="NAD/NADP-dependent betaine aldehyde dehydrogenase"/>
    <property type="match status" value="1"/>
</dbReference>
<comment type="similarity">
    <text evidence="1">Belongs to the aldehyde dehydrogenase family.</text>
</comment>
<dbReference type="FunFam" id="3.40.309.10:FF:000009">
    <property type="entry name" value="Aldehyde dehydrogenase A"/>
    <property type="match status" value="1"/>
</dbReference>
<gene>
    <name evidence="5" type="primary">betB</name>
    <name evidence="5" type="ORF">MmiEs2_06170</name>
</gene>
<protein>
    <submittedName>
        <fullName evidence="5">NAD/NADP-dependent betaine aldehyde dehydrogenase</fullName>
        <ecNumber evidence="5">1.2.1.8</ecNumber>
    </submittedName>
</protein>
<proteinExistence type="inferred from homology"/>
<dbReference type="EMBL" id="CP131062">
    <property type="protein sequence ID" value="WNY28432.1"/>
    <property type="molecule type" value="Genomic_DNA"/>
</dbReference>
<dbReference type="InterPro" id="IPR016162">
    <property type="entry name" value="Ald_DH_N"/>
</dbReference>
<dbReference type="KEGG" id="mees:MmiEs2_06170"/>
<organism evidence="5 6">
    <name type="scientific">Methanimicrococcus stummii</name>
    <dbReference type="NCBI Taxonomy" id="3028294"/>
    <lineage>
        <taxon>Archaea</taxon>
        <taxon>Methanobacteriati</taxon>
        <taxon>Methanobacteriota</taxon>
        <taxon>Stenosarchaea group</taxon>
        <taxon>Methanomicrobia</taxon>
        <taxon>Methanosarcinales</taxon>
        <taxon>Methanosarcinaceae</taxon>
        <taxon>Methanimicrococcus</taxon>
    </lineage>
</organism>
<dbReference type="GO" id="GO:0008802">
    <property type="term" value="F:betaine-aldehyde dehydrogenase (NAD+) activity"/>
    <property type="evidence" value="ECO:0007669"/>
    <property type="project" value="UniProtKB-EC"/>
</dbReference>
<evidence type="ECO:0000259" key="4">
    <source>
        <dbReference type="Pfam" id="PF00171"/>
    </source>
</evidence>
<evidence type="ECO:0000256" key="3">
    <source>
        <dbReference type="ARBA" id="ARBA00023002"/>
    </source>
</evidence>
<feature type="domain" description="Aldehyde dehydrogenase" evidence="4">
    <location>
        <begin position="9"/>
        <end position="478"/>
    </location>
</feature>
<dbReference type="EC" id="1.2.1.8" evidence="5"/>
<dbReference type="Pfam" id="PF00171">
    <property type="entry name" value="Aldedh"/>
    <property type="match status" value="1"/>
</dbReference>
<dbReference type="SUPFAM" id="SSF53720">
    <property type="entry name" value="ALDH-like"/>
    <property type="match status" value="1"/>
</dbReference>